<keyword evidence="3" id="KW-1185">Reference proteome</keyword>
<proteinExistence type="predicted"/>
<comment type="caution">
    <text evidence="2">The sequence shown here is derived from an EMBL/GenBank/DDBJ whole genome shotgun (WGS) entry which is preliminary data.</text>
</comment>
<dbReference type="AlphaFoldDB" id="A0AAV7RFL9"/>
<accession>A0AAV7RFL9</accession>
<reference evidence="2" key="1">
    <citation type="journal article" date="2022" name="bioRxiv">
        <title>Sequencing and chromosome-scale assembly of the giantPleurodeles waltlgenome.</title>
        <authorList>
            <person name="Brown T."/>
            <person name="Elewa A."/>
            <person name="Iarovenko S."/>
            <person name="Subramanian E."/>
            <person name="Araus A.J."/>
            <person name="Petzold A."/>
            <person name="Susuki M."/>
            <person name="Suzuki K.-i.T."/>
            <person name="Hayashi T."/>
            <person name="Toyoda A."/>
            <person name="Oliveira C."/>
            <person name="Osipova E."/>
            <person name="Leigh N.D."/>
            <person name="Simon A."/>
            <person name="Yun M.H."/>
        </authorList>
    </citation>
    <scope>NUCLEOTIDE SEQUENCE</scope>
    <source>
        <strain evidence="2">20211129_DDA</strain>
        <tissue evidence="2">Liver</tissue>
    </source>
</reference>
<organism evidence="2 3">
    <name type="scientific">Pleurodeles waltl</name>
    <name type="common">Iberian ribbed newt</name>
    <dbReference type="NCBI Taxonomy" id="8319"/>
    <lineage>
        <taxon>Eukaryota</taxon>
        <taxon>Metazoa</taxon>
        <taxon>Chordata</taxon>
        <taxon>Craniata</taxon>
        <taxon>Vertebrata</taxon>
        <taxon>Euteleostomi</taxon>
        <taxon>Amphibia</taxon>
        <taxon>Batrachia</taxon>
        <taxon>Caudata</taxon>
        <taxon>Salamandroidea</taxon>
        <taxon>Salamandridae</taxon>
        <taxon>Pleurodelinae</taxon>
        <taxon>Pleurodeles</taxon>
    </lineage>
</organism>
<feature type="transmembrane region" description="Helical" evidence="1">
    <location>
        <begin position="76"/>
        <end position="96"/>
    </location>
</feature>
<keyword evidence="1" id="KW-1133">Transmembrane helix</keyword>
<keyword evidence="1" id="KW-0812">Transmembrane</keyword>
<gene>
    <name evidence="2" type="ORF">NDU88_002533</name>
</gene>
<name>A0AAV7RFL9_PLEWA</name>
<sequence length="100" mass="10806">MKDFSEGCAADEVFIDGGTDASAVVEGVVTAFFHVTVVVDMMELIDGEVVVDEEVFVDVETVLVDRIDADCESVEGLPVINILVLGAVNLVFFKLVQKRI</sequence>
<evidence type="ECO:0000313" key="2">
    <source>
        <dbReference type="EMBL" id="KAJ1149728.1"/>
    </source>
</evidence>
<keyword evidence="1" id="KW-0472">Membrane</keyword>
<evidence type="ECO:0000313" key="3">
    <source>
        <dbReference type="Proteomes" id="UP001066276"/>
    </source>
</evidence>
<protein>
    <submittedName>
        <fullName evidence="2">Uncharacterized protein</fullName>
    </submittedName>
</protein>
<evidence type="ECO:0000256" key="1">
    <source>
        <dbReference type="SAM" id="Phobius"/>
    </source>
</evidence>
<dbReference type="Proteomes" id="UP001066276">
    <property type="component" value="Chromosome 5"/>
</dbReference>
<dbReference type="EMBL" id="JANPWB010000009">
    <property type="protein sequence ID" value="KAJ1149728.1"/>
    <property type="molecule type" value="Genomic_DNA"/>
</dbReference>